<gene>
    <name evidence="2" type="ORF">FH972_024161</name>
</gene>
<evidence type="ECO:0000313" key="2">
    <source>
        <dbReference type="EMBL" id="KAB8356578.1"/>
    </source>
</evidence>
<organism evidence="2 3">
    <name type="scientific">Carpinus fangiana</name>
    <dbReference type="NCBI Taxonomy" id="176857"/>
    <lineage>
        <taxon>Eukaryota</taxon>
        <taxon>Viridiplantae</taxon>
        <taxon>Streptophyta</taxon>
        <taxon>Embryophyta</taxon>
        <taxon>Tracheophyta</taxon>
        <taxon>Spermatophyta</taxon>
        <taxon>Magnoliopsida</taxon>
        <taxon>eudicotyledons</taxon>
        <taxon>Gunneridae</taxon>
        <taxon>Pentapetalae</taxon>
        <taxon>rosids</taxon>
        <taxon>fabids</taxon>
        <taxon>Fagales</taxon>
        <taxon>Betulaceae</taxon>
        <taxon>Carpinus</taxon>
    </lineage>
</organism>
<comment type="caution">
    <text evidence="2">The sequence shown here is derived from an EMBL/GenBank/DDBJ whole genome shotgun (WGS) entry which is preliminary data.</text>
</comment>
<accession>A0A5N6KXX6</accession>
<dbReference type="AlphaFoldDB" id="A0A5N6KXX6"/>
<feature type="region of interest" description="Disordered" evidence="1">
    <location>
        <begin position="187"/>
        <end position="207"/>
    </location>
</feature>
<evidence type="ECO:0000313" key="3">
    <source>
        <dbReference type="Proteomes" id="UP000327013"/>
    </source>
</evidence>
<feature type="region of interest" description="Disordered" evidence="1">
    <location>
        <begin position="104"/>
        <end position="149"/>
    </location>
</feature>
<dbReference type="OrthoDB" id="1728540at2759"/>
<dbReference type="EMBL" id="VIBQ01000016">
    <property type="protein sequence ID" value="KAB8356578.1"/>
    <property type="molecule type" value="Genomic_DNA"/>
</dbReference>
<name>A0A5N6KXX6_9ROSI</name>
<sequence>MRPHVAREGALYLCFKVFGRENELLGAERAFLLLYKVGLKMGGDKRFLQESYEASSRRASSTVSLARLRCRGRPQQARFVSGTSTPAVETSTTRQRAVEGLYSDNMLPPESEQTPPSCGWNLEEEKKRGAGQEMAEASSVERLERRQQKGEGRPYVLVLGVVAEALGVLAAESHVLGVLPALGHAGRGLGGAGGDSAGGDAGADGEH</sequence>
<feature type="compositionally biased region" description="Basic and acidic residues" evidence="1">
    <location>
        <begin position="139"/>
        <end position="149"/>
    </location>
</feature>
<reference evidence="2 3" key="1">
    <citation type="submission" date="2019-06" db="EMBL/GenBank/DDBJ databases">
        <title>A chromosomal-level reference genome of Carpinus fangiana (Coryloideae, Betulaceae).</title>
        <authorList>
            <person name="Yang X."/>
            <person name="Wang Z."/>
            <person name="Zhang L."/>
            <person name="Hao G."/>
            <person name="Liu J."/>
            <person name="Yang Y."/>
        </authorList>
    </citation>
    <scope>NUCLEOTIDE SEQUENCE [LARGE SCALE GENOMIC DNA]</scope>
    <source>
        <strain evidence="2">Cfa_2016G</strain>
        <tissue evidence="2">Leaf</tissue>
    </source>
</reference>
<keyword evidence="3" id="KW-1185">Reference proteome</keyword>
<protein>
    <submittedName>
        <fullName evidence="2">Uncharacterized protein</fullName>
    </submittedName>
</protein>
<evidence type="ECO:0000256" key="1">
    <source>
        <dbReference type="SAM" id="MobiDB-lite"/>
    </source>
</evidence>
<proteinExistence type="predicted"/>
<dbReference type="Proteomes" id="UP000327013">
    <property type="component" value="Unassembled WGS sequence"/>
</dbReference>